<dbReference type="KEGG" id="phu:Phum_PHUM083370"/>
<dbReference type="Proteomes" id="UP000009046">
    <property type="component" value="Unassembled WGS sequence"/>
</dbReference>
<keyword evidence="4" id="KW-0175">Coiled coil</keyword>
<accession>E0VC92</accession>
<dbReference type="EnsemblMetazoa" id="PHUM083370-RA">
    <property type="protein sequence ID" value="PHUM083370-PA"/>
    <property type="gene ID" value="PHUM083370"/>
</dbReference>
<dbReference type="GeneID" id="8231498"/>
<dbReference type="HOGENOM" id="CLU_536711_0_0_1"/>
<dbReference type="PANTHER" id="PTHR15111">
    <property type="entry name" value="RNA POLYMERASE II SUBUNIT 5-MEDIATING PROTEIN NNX3"/>
    <property type="match status" value="1"/>
</dbReference>
<evidence type="ECO:0000256" key="1">
    <source>
        <dbReference type="ARBA" id="ARBA00004123"/>
    </source>
</evidence>
<feature type="region of interest" description="Disordered" evidence="5">
    <location>
        <begin position="354"/>
        <end position="373"/>
    </location>
</feature>
<dbReference type="RefSeq" id="XP_002423752.1">
    <property type="nucleotide sequence ID" value="XM_002423707.1"/>
</dbReference>
<dbReference type="SUPFAM" id="SSF55729">
    <property type="entry name" value="Acyl-CoA N-acyltransferases (Nat)"/>
    <property type="match status" value="1"/>
</dbReference>
<dbReference type="InterPro" id="IPR016181">
    <property type="entry name" value="Acyl_CoA_acyltransferase"/>
</dbReference>
<reference evidence="6" key="2">
    <citation type="submission" date="2007-04" db="EMBL/GenBank/DDBJ databases">
        <title>The genome of the human body louse.</title>
        <authorList>
            <consortium name="The Human Body Louse Genome Consortium"/>
            <person name="Kirkness E."/>
            <person name="Walenz B."/>
            <person name="Hass B."/>
            <person name="Bruggner R."/>
            <person name="Strausberg R."/>
        </authorList>
    </citation>
    <scope>NUCLEOTIDE SEQUENCE</scope>
    <source>
        <strain evidence="6">USDA</strain>
    </source>
</reference>
<comment type="similarity">
    <text evidence="3">Belongs to the RNA polymerase II subunit 5-mediating protein family.</text>
</comment>
<reference evidence="6" key="1">
    <citation type="submission" date="2007-04" db="EMBL/GenBank/DDBJ databases">
        <title>Annotation of Pediculus humanus corporis strain USDA.</title>
        <authorList>
            <person name="Kirkness E."/>
            <person name="Hannick L."/>
            <person name="Hass B."/>
            <person name="Bruggner R."/>
            <person name="Lawson D."/>
            <person name="Bidwell S."/>
            <person name="Joardar V."/>
            <person name="Caler E."/>
            <person name="Walenz B."/>
            <person name="Inman J."/>
            <person name="Schobel S."/>
            <person name="Galinsky K."/>
            <person name="Amedeo P."/>
            <person name="Strausberg R."/>
        </authorList>
    </citation>
    <scope>NUCLEOTIDE SEQUENCE</scope>
    <source>
        <strain evidence="6">USDA</strain>
    </source>
</reference>
<dbReference type="InterPro" id="IPR052255">
    <property type="entry name" value="RNA_pol_II_subunit5-mediator"/>
</dbReference>
<dbReference type="Gene3D" id="3.40.630.30">
    <property type="match status" value="2"/>
</dbReference>
<dbReference type="Gene3D" id="1.10.287.370">
    <property type="match status" value="1"/>
</dbReference>
<dbReference type="SUPFAM" id="SSF46579">
    <property type="entry name" value="Prefoldin"/>
    <property type="match status" value="1"/>
</dbReference>
<dbReference type="GO" id="GO:0003714">
    <property type="term" value="F:transcription corepressor activity"/>
    <property type="evidence" value="ECO:0007669"/>
    <property type="project" value="TreeGrafter"/>
</dbReference>
<gene>
    <name evidence="7" type="primary">8231498</name>
    <name evidence="6" type="ORF">Phum_PHUM083370</name>
</gene>
<feature type="compositionally biased region" description="Acidic residues" evidence="5">
    <location>
        <begin position="303"/>
        <end position="320"/>
    </location>
</feature>
<dbReference type="InterPro" id="IPR004127">
    <property type="entry name" value="Prefoldin_subunit_alpha"/>
</dbReference>
<dbReference type="STRING" id="121224.E0VC92"/>
<dbReference type="EMBL" id="AAZO01000994">
    <property type="status" value="NOT_ANNOTATED_CDS"/>
    <property type="molecule type" value="Genomic_DNA"/>
</dbReference>
<evidence type="ECO:0000313" key="6">
    <source>
        <dbReference type="EMBL" id="EEB11014.1"/>
    </source>
</evidence>
<dbReference type="InParanoid" id="E0VC92"/>
<evidence type="ECO:0000256" key="5">
    <source>
        <dbReference type="SAM" id="MobiDB-lite"/>
    </source>
</evidence>
<dbReference type="OrthoDB" id="7305308at2759"/>
<dbReference type="eggNOG" id="KOG3216">
    <property type="taxonomic scope" value="Eukaryota"/>
</dbReference>
<evidence type="ECO:0000256" key="2">
    <source>
        <dbReference type="ARBA" id="ARBA00023242"/>
    </source>
</evidence>
<dbReference type="VEuPathDB" id="VectorBase:PHUM083370"/>
<evidence type="ECO:0000256" key="4">
    <source>
        <dbReference type="SAM" id="Coils"/>
    </source>
</evidence>
<keyword evidence="8" id="KW-1185">Reference proteome</keyword>
<dbReference type="CTD" id="8231498"/>
<dbReference type="GO" id="GO:0003682">
    <property type="term" value="F:chromatin binding"/>
    <property type="evidence" value="ECO:0007669"/>
    <property type="project" value="TreeGrafter"/>
</dbReference>
<dbReference type="AlphaFoldDB" id="E0VC92"/>
<feature type="compositionally biased region" description="Low complexity" evidence="5">
    <location>
        <begin position="354"/>
        <end position="370"/>
    </location>
</feature>
<dbReference type="CDD" id="cd23159">
    <property type="entry name" value="Prefoldin_URI1"/>
    <property type="match status" value="1"/>
</dbReference>
<dbReference type="InterPro" id="IPR009053">
    <property type="entry name" value="Prefoldin"/>
</dbReference>
<reference evidence="7" key="3">
    <citation type="submission" date="2021-02" db="UniProtKB">
        <authorList>
            <consortium name="EnsemblMetazoa"/>
        </authorList>
    </citation>
    <scope>IDENTIFICATION</scope>
    <source>
        <strain evidence="7">USDA</strain>
    </source>
</reference>
<dbReference type="GO" id="GO:0005634">
    <property type="term" value="C:nucleus"/>
    <property type="evidence" value="ECO:0007669"/>
    <property type="project" value="UniProtKB-SubCell"/>
</dbReference>
<feature type="coiled-coil region" evidence="4">
    <location>
        <begin position="189"/>
        <end position="216"/>
    </location>
</feature>
<proteinExistence type="inferred from homology"/>
<dbReference type="GO" id="GO:0019212">
    <property type="term" value="F:phosphatase inhibitor activity"/>
    <property type="evidence" value="ECO:0007669"/>
    <property type="project" value="TreeGrafter"/>
</dbReference>
<dbReference type="eggNOG" id="KOG3130">
    <property type="taxonomic scope" value="Eukaryota"/>
</dbReference>
<feature type="compositionally biased region" description="Polar residues" evidence="5">
    <location>
        <begin position="324"/>
        <end position="342"/>
    </location>
</feature>
<protein>
    <submittedName>
        <fullName evidence="6">RNA polymerase II subunit 5-mediating protein, putative</fullName>
    </submittedName>
</protein>
<dbReference type="PANTHER" id="PTHR15111:SF0">
    <property type="entry name" value="UNCONVENTIONAL PREFOLDIN RPB5 INTERACTOR 1"/>
    <property type="match status" value="1"/>
</dbReference>
<sequence>MPNGPKIDAKEKDGFLTEPPLFNLLVAHIPGDDKLIGYALYYNKYSTWTGKAMVLEDLYSIDTGCQQLDFEVLSWNPATKFYKYFGAQNITEKDSWHMYRIGEVNQWYESLRNQKLDQNDKTSVIWCKYKTDLETTKSLLSILPKKISHDVMVPIGPKALMRGKLVHTNEYLVNLGETWFVKKTAHQTLELCNRRIKNCNEMIQKLEKEKELILNKTILPEEEDAFGNAERPEIIEYVTEEENEEWNKQHRLKEKEYRLKLAELRNKEKKTIDTEEDLWKHLDELELREELEDELNRLNEDYSSSDDDIENDSLEDGGDENDSKVISVNKNSTRNDTVNKPESINDCFDETIENNINNNNNSNTASNSNSNKKRKVSFACDINSSDEEPLRLEIKFSNVEPIKNLKNNSEINSPSDIYDNYSGLLKTSQTSVLKNSFNPNKEKELEKVKKLKSYYDSESEGEECSIHSTSTIVFNDVAERNSFDDSSTVKKFESNNKKISKFKASRKN</sequence>
<keyword evidence="2" id="KW-0539">Nucleus</keyword>
<dbReference type="Pfam" id="PF02996">
    <property type="entry name" value="Prefoldin"/>
    <property type="match status" value="1"/>
</dbReference>
<dbReference type="GO" id="GO:0000122">
    <property type="term" value="P:negative regulation of transcription by RNA polymerase II"/>
    <property type="evidence" value="ECO:0007669"/>
    <property type="project" value="TreeGrafter"/>
</dbReference>
<evidence type="ECO:0000313" key="7">
    <source>
        <dbReference type="EnsemblMetazoa" id="PHUM083370-PA"/>
    </source>
</evidence>
<feature type="region of interest" description="Disordered" evidence="5">
    <location>
        <begin position="298"/>
        <end position="343"/>
    </location>
</feature>
<organism>
    <name type="scientific">Pediculus humanus subsp. corporis</name>
    <name type="common">Body louse</name>
    <dbReference type="NCBI Taxonomy" id="121224"/>
    <lineage>
        <taxon>Eukaryota</taxon>
        <taxon>Metazoa</taxon>
        <taxon>Ecdysozoa</taxon>
        <taxon>Arthropoda</taxon>
        <taxon>Hexapoda</taxon>
        <taxon>Insecta</taxon>
        <taxon>Pterygota</taxon>
        <taxon>Neoptera</taxon>
        <taxon>Paraneoptera</taxon>
        <taxon>Psocodea</taxon>
        <taxon>Troctomorpha</taxon>
        <taxon>Phthiraptera</taxon>
        <taxon>Anoplura</taxon>
        <taxon>Pediculidae</taxon>
        <taxon>Pediculus</taxon>
    </lineage>
</organism>
<evidence type="ECO:0000256" key="3">
    <source>
        <dbReference type="ARBA" id="ARBA00038295"/>
    </source>
</evidence>
<comment type="subcellular location">
    <subcellularLocation>
        <location evidence="1">Nucleus</location>
    </subcellularLocation>
</comment>
<name>E0VC92_PEDHC</name>
<evidence type="ECO:0000313" key="8">
    <source>
        <dbReference type="Proteomes" id="UP000009046"/>
    </source>
</evidence>
<dbReference type="EMBL" id="DS235051">
    <property type="protein sequence ID" value="EEB11014.1"/>
    <property type="molecule type" value="Genomic_DNA"/>
</dbReference>